<keyword evidence="2" id="KW-1185">Reference proteome</keyword>
<gene>
    <name evidence="1" type="ORF">P691DRAFT_767828</name>
</gene>
<dbReference type="AlphaFoldDB" id="A0A9P6BV64"/>
<sequence length="80" mass="9484">AINEFVNKQESLMRTLQTQMHKPDADKEIVALLRGQYEELERQRQNLMGDVEALRVPLKKKLRDALAVQPRHLKWFKQES</sequence>
<organism evidence="1 2">
    <name type="scientific">Macrolepiota fuliginosa MF-IS2</name>
    <dbReference type="NCBI Taxonomy" id="1400762"/>
    <lineage>
        <taxon>Eukaryota</taxon>
        <taxon>Fungi</taxon>
        <taxon>Dikarya</taxon>
        <taxon>Basidiomycota</taxon>
        <taxon>Agaricomycotina</taxon>
        <taxon>Agaricomycetes</taxon>
        <taxon>Agaricomycetidae</taxon>
        <taxon>Agaricales</taxon>
        <taxon>Agaricineae</taxon>
        <taxon>Agaricaceae</taxon>
        <taxon>Macrolepiota</taxon>
    </lineage>
</organism>
<dbReference type="EMBL" id="MU152568">
    <property type="protein sequence ID" value="KAF9440392.1"/>
    <property type="molecule type" value="Genomic_DNA"/>
</dbReference>
<feature type="non-terminal residue" evidence="1">
    <location>
        <position position="1"/>
    </location>
</feature>
<proteinExistence type="predicted"/>
<reference evidence="1" key="1">
    <citation type="submission" date="2020-11" db="EMBL/GenBank/DDBJ databases">
        <authorList>
            <consortium name="DOE Joint Genome Institute"/>
            <person name="Ahrendt S."/>
            <person name="Riley R."/>
            <person name="Andreopoulos W."/>
            <person name="Labutti K."/>
            <person name="Pangilinan J."/>
            <person name="Ruiz-Duenas F.J."/>
            <person name="Barrasa J.M."/>
            <person name="Sanchez-Garcia M."/>
            <person name="Camarero S."/>
            <person name="Miyauchi S."/>
            <person name="Serrano A."/>
            <person name="Linde D."/>
            <person name="Babiker R."/>
            <person name="Drula E."/>
            <person name="Ayuso-Fernandez I."/>
            <person name="Pacheco R."/>
            <person name="Padilla G."/>
            <person name="Ferreira P."/>
            <person name="Barriuso J."/>
            <person name="Kellner H."/>
            <person name="Castanera R."/>
            <person name="Alfaro M."/>
            <person name="Ramirez L."/>
            <person name="Pisabarro A.G."/>
            <person name="Kuo A."/>
            <person name="Tritt A."/>
            <person name="Lipzen A."/>
            <person name="He G."/>
            <person name="Yan M."/>
            <person name="Ng V."/>
            <person name="Cullen D."/>
            <person name="Martin F."/>
            <person name="Rosso M.-N."/>
            <person name="Henrissat B."/>
            <person name="Hibbett D."/>
            <person name="Martinez A.T."/>
            <person name="Grigoriev I.V."/>
        </authorList>
    </citation>
    <scope>NUCLEOTIDE SEQUENCE</scope>
    <source>
        <strain evidence="1">MF-IS2</strain>
    </source>
</reference>
<protein>
    <submittedName>
        <fullName evidence="1">Uncharacterized protein</fullName>
    </submittedName>
</protein>
<dbReference type="Proteomes" id="UP000807342">
    <property type="component" value="Unassembled WGS sequence"/>
</dbReference>
<evidence type="ECO:0000313" key="2">
    <source>
        <dbReference type="Proteomes" id="UP000807342"/>
    </source>
</evidence>
<accession>A0A9P6BV64</accession>
<evidence type="ECO:0000313" key="1">
    <source>
        <dbReference type="EMBL" id="KAF9440392.1"/>
    </source>
</evidence>
<comment type="caution">
    <text evidence="1">The sequence shown here is derived from an EMBL/GenBank/DDBJ whole genome shotgun (WGS) entry which is preliminary data.</text>
</comment>
<dbReference type="OrthoDB" id="8954335at2759"/>
<name>A0A9P6BV64_9AGAR</name>